<evidence type="ECO:0000256" key="1">
    <source>
        <dbReference type="SAM" id="Phobius"/>
    </source>
</evidence>
<keyword evidence="1" id="KW-1133">Transmembrane helix</keyword>
<evidence type="ECO:0000313" key="2">
    <source>
        <dbReference type="EMBL" id="CAD38522.1"/>
    </source>
</evidence>
<gene>
    <name evidence="2" type="primary">murf4</name>
</gene>
<proteinExistence type="predicted"/>
<reference evidence="2" key="1">
    <citation type="submission" date="2002-07" db="EMBL/GenBank/DDBJ databases">
        <title>The reduction of the editing domain of murf4 gene among Trypanosomatidae.</title>
        <authorList>
            <person name="Merzlyak E.M."/>
        </authorList>
    </citation>
    <scope>NUCLEOTIDE SEQUENCE</scope>
</reference>
<keyword evidence="1" id="KW-0472">Membrane</keyword>
<feature type="transmembrane region" description="Helical" evidence="1">
    <location>
        <begin position="12"/>
        <end position="29"/>
    </location>
</feature>
<sequence>WFLFLCLDFNLFVGLCFLLYVWFILFNFYI</sequence>
<name>Q8LX36_HERME</name>
<keyword evidence="1" id="KW-0812">Transmembrane</keyword>
<dbReference type="AlphaFoldDB" id="Q8LX36"/>
<dbReference type="EMBL" id="AJ493126">
    <property type="protein sequence ID" value="CAD38522.1"/>
    <property type="molecule type" value="Genomic_DNA"/>
</dbReference>
<geneLocation type="mitochondrion" evidence="2"/>
<protein>
    <submittedName>
        <fullName evidence="2">ATPase subunit 6</fullName>
    </submittedName>
</protein>
<feature type="non-terminal residue" evidence="2">
    <location>
        <position position="1"/>
    </location>
</feature>
<feature type="non-terminal residue" evidence="2">
    <location>
        <position position="30"/>
    </location>
</feature>
<organism evidence="2">
    <name type="scientific">Herpetomonas megaseliae</name>
    <dbReference type="NCBI Taxonomy" id="5717"/>
    <lineage>
        <taxon>Eukaryota</taxon>
        <taxon>Discoba</taxon>
        <taxon>Euglenozoa</taxon>
        <taxon>Kinetoplastea</taxon>
        <taxon>Metakinetoplastina</taxon>
        <taxon>Trypanosomatida</taxon>
        <taxon>Trypanosomatidae</taxon>
        <taxon>Herpetomonas</taxon>
    </lineage>
</organism>
<reference evidence="2" key="2">
    <citation type="submission" date="2002-07" db="EMBL/GenBank/DDBJ databases">
        <authorList>
            <person name="Merzlyak E."/>
        </authorList>
    </citation>
    <scope>NUCLEOTIDE SEQUENCE</scope>
</reference>
<keyword evidence="2" id="KW-0496">Mitochondrion</keyword>
<accession>Q8LX36</accession>